<accession>A0AAD7UAS1</accession>
<name>A0AAD7UAS1_9STRA</name>
<keyword evidence="2" id="KW-0813">Transport</keyword>
<dbReference type="InterPro" id="IPR044669">
    <property type="entry name" value="YneE/VCCN1/2-like"/>
</dbReference>
<keyword evidence="8" id="KW-0732">Signal</keyword>
<protein>
    <submittedName>
        <fullName evidence="9">Uncharacterized protein</fullName>
    </submittedName>
</protein>
<organism evidence="9 10">
    <name type="scientific">Chrysophaeum taylorii</name>
    <dbReference type="NCBI Taxonomy" id="2483200"/>
    <lineage>
        <taxon>Eukaryota</taxon>
        <taxon>Sar</taxon>
        <taxon>Stramenopiles</taxon>
        <taxon>Ochrophyta</taxon>
        <taxon>Pelagophyceae</taxon>
        <taxon>Pelagomonadales</taxon>
        <taxon>Pelagomonadaceae</taxon>
        <taxon>Chrysophaeum</taxon>
    </lineage>
</organism>
<keyword evidence="6" id="KW-0406">Ion transport</keyword>
<evidence type="ECO:0000256" key="3">
    <source>
        <dbReference type="ARBA" id="ARBA00022475"/>
    </source>
</evidence>
<evidence type="ECO:0000256" key="4">
    <source>
        <dbReference type="ARBA" id="ARBA00022692"/>
    </source>
</evidence>
<feature type="signal peptide" evidence="8">
    <location>
        <begin position="1"/>
        <end position="17"/>
    </location>
</feature>
<keyword evidence="4" id="KW-0812">Transmembrane</keyword>
<feature type="chain" id="PRO_5042274946" evidence="8">
    <location>
        <begin position="18"/>
        <end position="513"/>
    </location>
</feature>
<reference evidence="9" key="1">
    <citation type="submission" date="2023-01" db="EMBL/GenBank/DDBJ databases">
        <title>Metagenome sequencing of chrysophaentin producing Chrysophaeum taylorii.</title>
        <authorList>
            <person name="Davison J."/>
            <person name="Bewley C."/>
        </authorList>
    </citation>
    <scope>NUCLEOTIDE SEQUENCE</scope>
    <source>
        <strain evidence="9">NIES-1699</strain>
    </source>
</reference>
<dbReference type="GO" id="GO:0005886">
    <property type="term" value="C:plasma membrane"/>
    <property type="evidence" value="ECO:0007669"/>
    <property type="project" value="UniProtKB-SubCell"/>
</dbReference>
<sequence length="513" mass="58336">MRCCFVFVTSCVVVVRALLSGVPPPAACRPHPCWQPLRAKYSDPPKWWQRQGFIEVYNRTTIASLYDKPKSSAGIGSYLRDRTDHDKVTVRRRDGRILPIPQQKRYRSREWVRNLIGIPSSKTLRRIRNPVLGLTVWSGLVALGCQHVEFVDLTFIHAITGSTLGLLLTFRTNAAYTRFWEGRTIWQNVVDRCRDLARLSAAYADALGAARYRRVCALLSRFPLMLEYHLEGRKSSKEPAAVSLIEEVVLDRTTSRPLRFHQLPKHQRQLARHYATKSRLGRNGQSSDNLVVLQEETNTDDDLLLSTDIDPRESVRDTPRRNDVFEKRLRECANRPLFVANALVAELREVPDSDDGFFTNRERFGMIEKVNALATSIAACERLVQTPVPLSYARHTSRFLSLWCLSLPFAIAPAFGPVLTPLVMALVSWGLFGIQEIGLWIEDPFRGLLKLGVISDTIICDVRETAMYFTHPAYDPALSHYQQEHRYAGVDAGAVPIFEDPPYHNSVVTDDHR</sequence>
<evidence type="ECO:0000256" key="5">
    <source>
        <dbReference type="ARBA" id="ARBA00022989"/>
    </source>
</evidence>
<evidence type="ECO:0000256" key="1">
    <source>
        <dbReference type="ARBA" id="ARBA00004651"/>
    </source>
</evidence>
<comment type="caution">
    <text evidence="9">The sequence shown here is derived from an EMBL/GenBank/DDBJ whole genome shotgun (WGS) entry which is preliminary data.</text>
</comment>
<keyword evidence="7" id="KW-0472">Membrane</keyword>
<evidence type="ECO:0000256" key="8">
    <source>
        <dbReference type="SAM" id="SignalP"/>
    </source>
</evidence>
<dbReference type="Proteomes" id="UP001230188">
    <property type="component" value="Unassembled WGS sequence"/>
</dbReference>
<evidence type="ECO:0000313" key="9">
    <source>
        <dbReference type="EMBL" id="KAJ8600532.1"/>
    </source>
</evidence>
<keyword evidence="5" id="KW-1133">Transmembrane helix</keyword>
<evidence type="ECO:0000256" key="2">
    <source>
        <dbReference type="ARBA" id="ARBA00022448"/>
    </source>
</evidence>
<dbReference type="PANTHER" id="PTHR33281">
    <property type="entry name" value="UPF0187 PROTEIN YNEE"/>
    <property type="match status" value="1"/>
</dbReference>
<dbReference type="GO" id="GO:0005254">
    <property type="term" value="F:chloride channel activity"/>
    <property type="evidence" value="ECO:0007669"/>
    <property type="project" value="InterPro"/>
</dbReference>
<evidence type="ECO:0000313" key="10">
    <source>
        <dbReference type="Proteomes" id="UP001230188"/>
    </source>
</evidence>
<dbReference type="EMBL" id="JAQMWT010000501">
    <property type="protein sequence ID" value="KAJ8600532.1"/>
    <property type="molecule type" value="Genomic_DNA"/>
</dbReference>
<proteinExistence type="predicted"/>
<keyword evidence="10" id="KW-1185">Reference proteome</keyword>
<gene>
    <name evidence="9" type="ORF">CTAYLR_010424</name>
</gene>
<evidence type="ECO:0000256" key="6">
    <source>
        <dbReference type="ARBA" id="ARBA00023065"/>
    </source>
</evidence>
<dbReference type="AlphaFoldDB" id="A0AAD7UAS1"/>
<keyword evidence="3" id="KW-1003">Cell membrane</keyword>
<comment type="subcellular location">
    <subcellularLocation>
        <location evidence="1">Cell membrane</location>
        <topology evidence="1">Multi-pass membrane protein</topology>
    </subcellularLocation>
</comment>
<dbReference type="Pfam" id="PF25539">
    <property type="entry name" value="Bestrophin_2"/>
    <property type="match status" value="2"/>
</dbReference>
<evidence type="ECO:0000256" key="7">
    <source>
        <dbReference type="ARBA" id="ARBA00023136"/>
    </source>
</evidence>
<dbReference type="PANTHER" id="PTHR33281:SF19">
    <property type="entry name" value="VOLTAGE-DEPENDENT ANION CHANNEL-FORMING PROTEIN YNEE"/>
    <property type="match status" value="1"/>
</dbReference>